<keyword evidence="3" id="KW-0488">Methylation</keyword>
<keyword evidence="8 10" id="KW-0807">Transducer</keyword>
<evidence type="ECO:0000256" key="3">
    <source>
        <dbReference type="ARBA" id="ARBA00022481"/>
    </source>
</evidence>
<dbReference type="PANTHER" id="PTHR32089">
    <property type="entry name" value="METHYL-ACCEPTING CHEMOTAXIS PROTEIN MCPB"/>
    <property type="match status" value="1"/>
</dbReference>
<dbReference type="SMART" id="SM00283">
    <property type="entry name" value="MA"/>
    <property type="match status" value="1"/>
</dbReference>
<evidence type="ECO:0000256" key="10">
    <source>
        <dbReference type="PROSITE-ProRule" id="PRU00284"/>
    </source>
</evidence>
<dbReference type="PANTHER" id="PTHR32089:SF120">
    <property type="entry name" value="METHYL-ACCEPTING CHEMOTAXIS PROTEIN TLPQ"/>
    <property type="match status" value="1"/>
</dbReference>
<comment type="caution">
    <text evidence="14">The sequence shown here is derived from an EMBL/GenBank/DDBJ whole genome shotgun (WGS) entry which is preliminary data.</text>
</comment>
<comment type="similarity">
    <text evidence="9">Belongs to the methyl-accepting chemotaxis (MCP) protein family.</text>
</comment>
<dbReference type="Gene3D" id="1.10.287.950">
    <property type="entry name" value="Methyl-accepting chemotaxis protein"/>
    <property type="match status" value="1"/>
</dbReference>
<evidence type="ECO:0000256" key="5">
    <source>
        <dbReference type="ARBA" id="ARBA00022692"/>
    </source>
</evidence>
<dbReference type="AlphaFoldDB" id="A0A3M4SPY8"/>
<reference evidence="14 15" key="1">
    <citation type="submission" date="2018-08" db="EMBL/GenBank/DDBJ databases">
        <title>Recombination of ecologically and evolutionarily significant loci maintains genetic cohesion in the Pseudomonas syringae species complex.</title>
        <authorList>
            <person name="Dillon M."/>
            <person name="Thakur S."/>
            <person name="Almeida R.N.D."/>
            <person name="Weir B.S."/>
            <person name="Guttman D.S."/>
        </authorList>
    </citation>
    <scope>NUCLEOTIDE SEQUENCE [LARGE SCALE GENOMIC DNA]</scope>
    <source>
        <strain evidence="14 15">ICMP 5931</strain>
    </source>
</reference>
<dbReference type="Pfam" id="PF00672">
    <property type="entry name" value="HAMP"/>
    <property type="match status" value="1"/>
</dbReference>
<evidence type="ECO:0000259" key="12">
    <source>
        <dbReference type="PROSITE" id="PS50111"/>
    </source>
</evidence>
<dbReference type="GO" id="GO:0006935">
    <property type="term" value="P:chemotaxis"/>
    <property type="evidence" value="ECO:0007669"/>
    <property type="project" value="UniProtKB-KW"/>
</dbReference>
<dbReference type="RefSeq" id="WP_122310314.1">
    <property type="nucleotide sequence ID" value="NZ_RBRS01000226.1"/>
</dbReference>
<evidence type="ECO:0000256" key="11">
    <source>
        <dbReference type="SAM" id="Phobius"/>
    </source>
</evidence>
<keyword evidence="5 11" id="KW-0812">Transmembrane</keyword>
<evidence type="ECO:0000256" key="7">
    <source>
        <dbReference type="ARBA" id="ARBA00023136"/>
    </source>
</evidence>
<dbReference type="PROSITE" id="PS50111">
    <property type="entry name" value="CHEMOTAXIS_TRANSDUC_2"/>
    <property type="match status" value="1"/>
</dbReference>
<dbReference type="SUPFAM" id="SSF58104">
    <property type="entry name" value="Methyl-accepting chemotaxis protein (MCP) signaling domain"/>
    <property type="match status" value="1"/>
</dbReference>
<organism evidence="14 15">
    <name type="scientific">Pseudomonas amygdali pv. ulmi</name>
    <dbReference type="NCBI Taxonomy" id="251720"/>
    <lineage>
        <taxon>Bacteria</taxon>
        <taxon>Pseudomonadati</taxon>
        <taxon>Pseudomonadota</taxon>
        <taxon>Gammaproteobacteria</taxon>
        <taxon>Pseudomonadales</taxon>
        <taxon>Pseudomonadaceae</taxon>
        <taxon>Pseudomonas</taxon>
        <taxon>Pseudomonas amygdali</taxon>
    </lineage>
</organism>
<dbReference type="GO" id="GO:0007165">
    <property type="term" value="P:signal transduction"/>
    <property type="evidence" value="ECO:0007669"/>
    <property type="project" value="UniProtKB-KW"/>
</dbReference>
<dbReference type="Pfam" id="PF12729">
    <property type="entry name" value="4HB_MCP_1"/>
    <property type="match status" value="1"/>
</dbReference>
<evidence type="ECO:0000313" key="14">
    <source>
        <dbReference type="EMBL" id="RMR16955.1"/>
    </source>
</evidence>
<dbReference type="EMBL" id="RBRS01000226">
    <property type="protein sequence ID" value="RMR16955.1"/>
    <property type="molecule type" value="Genomic_DNA"/>
</dbReference>
<dbReference type="GO" id="GO:0005886">
    <property type="term" value="C:plasma membrane"/>
    <property type="evidence" value="ECO:0007669"/>
    <property type="project" value="UniProtKB-SubCell"/>
</dbReference>
<dbReference type="InterPro" id="IPR024478">
    <property type="entry name" value="HlyB_4HB_MCP"/>
</dbReference>
<feature type="transmembrane region" description="Helical" evidence="11">
    <location>
        <begin position="12"/>
        <end position="30"/>
    </location>
</feature>
<dbReference type="InterPro" id="IPR004090">
    <property type="entry name" value="Chemotax_Me-accpt_rcpt"/>
</dbReference>
<dbReference type="Proteomes" id="UP000271097">
    <property type="component" value="Unassembled WGS sequence"/>
</dbReference>
<sequence length="540" mass="58701">MKNWTLRQRILASFAVIIAIMLLMVVVSYSRLLSIESSEEDVRLDALPGVYYSTLVRSAWGESYIRTLELIAEGQARALTKQEKDQFQGVDENLQAQMNGYKKSIFDDADRDSFALFEKRRETYSRMLADVHAKYDSGDYAGARAEFYGEVNPVWLTGRKQLNDLIVANKQLADQATANIVNAVLAAKISMILSLLVAVLAAAACGLLLMRSIMAPMQLIVRILDIMRTGDLSTRLNLSRKDEFNAVETGFNDMMTELTALVAQAQRSSVQVTTSVTEIAATSRQQQATATETAATTTEIGATSREIAATSRDLVRTMTEVTSAADQASILAGSGQQGLARMEDTMHQVMGAANLVNAKLAILNEKAGNINQVVVTIVKVADQTNLLSLNAAIEAEKAGEYGRGFAVVATEVRRLADQTAVATYDIEQMVREIQSAVSAGVMGMDKFSEEVRRGMFEVTQVGEQLSQIIQQVQALAPRVLMVNEGMQAQATGAEQINQALVQLADASSQTVESLRQASFAIDELSQVAVGLRGGVSRFKV</sequence>
<evidence type="ECO:0000259" key="13">
    <source>
        <dbReference type="PROSITE" id="PS50885"/>
    </source>
</evidence>
<gene>
    <name evidence="14" type="ORF">ALP90_00979</name>
</gene>
<feature type="domain" description="Methyl-accepting transducer" evidence="12">
    <location>
        <begin position="268"/>
        <end position="504"/>
    </location>
</feature>
<evidence type="ECO:0000256" key="2">
    <source>
        <dbReference type="ARBA" id="ARBA00022475"/>
    </source>
</evidence>
<evidence type="ECO:0000256" key="1">
    <source>
        <dbReference type="ARBA" id="ARBA00004236"/>
    </source>
</evidence>
<evidence type="ECO:0000313" key="15">
    <source>
        <dbReference type="Proteomes" id="UP000271097"/>
    </source>
</evidence>
<keyword evidence="2" id="KW-1003">Cell membrane</keyword>
<dbReference type="CDD" id="cd06225">
    <property type="entry name" value="HAMP"/>
    <property type="match status" value="1"/>
</dbReference>
<dbReference type="PROSITE" id="PS50885">
    <property type="entry name" value="HAMP"/>
    <property type="match status" value="1"/>
</dbReference>
<evidence type="ECO:0000256" key="8">
    <source>
        <dbReference type="ARBA" id="ARBA00023224"/>
    </source>
</evidence>
<evidence type="ECO:0000256" key="9">
    <source>
        <dbReference type="ARBA" id="ARBA00029447"/>
    </source>
</evidence>
<evidence type="ECO:0000256" key="6">
    <source>
        <dbReference type="ARBA" id="ARBA00022989"/>
    </source>
</evidence>
<dbReference type="InterPro" id="IPR003660">
    <property type="entry name" value="HAMP_dom"/>
</dbReference>
<dbReference type="GO" id="GO:0004888">
    <property type="term" value="F:transmembrane signaling receptor activity"/>
    <property type="evidence" value="ECO:0007669"/>
    <property type="project" value="InterPro"/>
</dbReference>
<dbReference type="PRINTS" id="PR00260">
    <property type="entry name" value="CHEMTRNSDUCR"/>
</dbReference>
<comment type="subcellular location">
    <subcellularLocation>
        <location evidence="1">Cell membrane</location>
    </subcellularLocation>
</comment>
<keyword evidence="7 11" id="KW-0472">Membrane</keyword>
<dbReference type="InterPro" id="IPR004089">
    <property type="entry name" value="MCPsignal_dom"/>
</dbReference>
<keyword evidence="6 11" id="KW-1133">Transmembrane helix</keyword>
<protein>
    <submittedName>
        <fullName evidence="14">Methyl-accepting chemotaxis protein</fullName>
    </submittedName>
</protein>
<accession>A0A3M4SPY8</accession>
<dbReference type="SMART" id="SM00304">
    <property type="entry name" value="HAMP"/>
    <property type="match status" value="1"/>
</dbReference>
<evidence type="ECO:0000256" key="4">
    <source>
        <dbReference type="ARBA" id="ARBA00022500"/>
    </source>
</evidence>
<proteinExistence type="inferred from homology"/>
<dbReference type="Pfam" id="PF00015">
    <property type="entry name" value="MCPsignal"/>
    <property type="match status" value="1"/>
</dbReference>
<feature type="domain" description="HAMP" evidence="13">
    <location>
        <begin position="211"/>
        <end position="263"/>
    </location>
</feature>
<feature type="transmembrane region" description="Helical" evidence="11">
    <location>
        <begin position="189"/>
        <end position="210"/>
    </location>
</feature>
<keyword evidence="4" id="KW-0145">Chemotaxis</keyword>
<name>A0A3M4SPY8_PSEA0</name>